<dbReference type="Proteomes" id="UP001589628">
    <property type="component" value="Unassembled WGS sequence"/>
</dbReference>
<dbReference type="Gene3D" id="3.50.14.10">
    <property type="entry name" value="Replication terminator Tus, domain 1 superfamily/Replication terminator Tus"/>
    <property type="match status" value="1"/>
</dbReference>
<reference evidence="2 3" key="1">
    <citation type="submission" date="2024-09" db="EMBL/GenBank/DDBJ databases">
        <authorList>
            <person name="Sun Q."/>
            <person name="Mori K."/>
        </authorList>
    </citation>
    <scope>NUCLEOTIDE SEQUENCE [LARGE SCALE GENOMIC DNA]</scope>
    <source>
        <strain evidence="2 3">ATCC 51285</strain>
    </source>
</reference>
<name>A0ABV5Z9S6_9GAMM</name>
<feature type="region of interest" description="Disordered" evidence="1">
    <location>
        <begin position="251"/>
        <end position="278"/>
    </location>
</feature>
<dbReference type="InterPro" id="IPR036381">
    <property type="entry name" value="Tus_dom1"/>
</dbReference>
<dbReference type="RefSeq" id="WP_027313688.1">
    <property type="nucleotide sequence ID" value="NZ_JAUESS010000005.1"/>
</dbReference>
<organism evidence="2 3">
    <name type="scientific">Balneatrix alpica</name>
    <dbReference type="NCBI Taxonomy" id="75684"/>
    <lineage>
        <taxon>Bacteria</taxon>
        <taxon>Pseudomonadati</taxon>
        <taxon>Pseudomonadota</taxon>
        <taxon>Gammaproteobacteria</taxon>
        <taxon>Oceanospirillales</taxon>
        <taxon>Balneatrichaceae</taxon>
        <taxon>Balneatrix</taxon>
    </lineage>
</organism>
<comment type="caution">
    <text evidence="2">The sequence shown here is derived from an EMBL/GenBank/DDBJ whole genome shotgun (WGS) entry which is preliminary data.</text>
</comment>
<evidence type="ECO:0000313" key="3">
    <source>
        <dbReference type="Proteomes" id="UP001589628"/>
    </source>
</evidence>
<protein>
    <submittedName>
        <fullName evidence="2">DNA replication terminus site-binding protein</fullName>
    </submittedName>
</protein>
<accession>A0ABV5Z9S6</accession>
<evidence type="ECO:0000313" key="2">
    <source>
        <dbReference type="EMBL" id="MFB9885600.1"/>
    </source>
</evidence>
<dbReference type="EMBL" id="JBHLZN010000001">
    <property type="protein sequence ID" value="MFB9885600.1"/>
    <property type="molecule type" value="Genomic_DNA"/>
</dbReference>
<sequence length="303" mass="34587">MVKNHSSPSAELLNFNCLQAFAALSQAIQNCVSLLSTEVSWCWLPEQPEQQNALAFYRELISDLWHQQQGDGRRTRQHPGLIGASPVLLQAAQRVNQCKDHFKQQVLALQQAFPQHLASLQQQIPERHPEMADLLNRRGLGRLHLKHCYRHLPCLPEAPSKVSFSWYRHGRSIKRISVAEAYQRLQRFDTSAPHIRIQLDKLASLAAATPLAQVQSQAPLLRANLVFAQYDPVKRQAMNLPLPLLFPWQPGQQPPQFKAPPPLPEQSGRSRQPRADARLQEEVFLPSLRVYLYQHPEQETEDA</sequence>
<proteinExistence type="predicted"/>
<keyword evidence="3" id="KW-1185">Reference proteome</keyword>
<evidence type="ECO:0000256" key="1">
    <source>
        <dbReference type="SAM" id="MobiDB-lite"/>
    </source>
</evidence>
<gene>
    <name evidence="2" type="ORF">ACFFLH_04170</name>
</gene>